<proteinExistence type="predicted"/>
<reference evidence="2 3" key="1">
    <citation type="submission" date="2017-06" db="EMBL/GenBank/DDBJ databases">
        <authorList>
            <person name="Kim H.J."/>
            <person name="Triplett B.A."/>
        </authorList>
    </citation>
    <scope>NUCLEOTIDE SEQUENCE [LARGE SCALE GENOMIC DNA]</scope>
    <source>
        <strain evidence="2 3">CGMCC 4.1858</strain>
    </source>
</reference>
<dbReference type="Proteomes" id="UP000198280">
    <property type="component" value="Unassembled WGS sequence"/>
</dbReference>
<evidence type="ECO:0000313" key="3">
    <source>
        <dbReference type="Proteomes" id="UP000198280"/>
    </source>
</evidence>
<feature type="region of interest" description="Disordered" evidence="1">
    <location>
        <begin position="1"/>
        <end position="57"/>
    </location>
</feature>
<feature type="compositionally biased region" description="Basic and acidic residues" evidence="1">
    <location>
        <begin position="1"/>
        <end position="25"/>
    </location>
</feature>
<accession>A0A239K0L2</accession>
<protein>
    <submittedName>
        <fullName evidence="2">Uncharacterized protein</fullName>
    </submittedName>
</protein>
<evidence type="ECO:0000256" key="1">
    <source>
        <dbReference type="SAM" id="MobiDB-lite"/>
    </source>
</evidence>
<name>A0A239K0L2_9ACTN</name>
<evidence type="ECO:0000313" key="2">
    <source>
        <dbReference type="EMBL" id="SNT11213.1"/>
    </source>
</evidence>
<sequence length="83" mass="8232">MDCRDGGGADTGGTDRGEGGAETARDGAPASPESSGGGGVAQPARAQSSTTTAGTHFLMILTPGTQLHQGLFQNRPDTSFNAP</sequence>
<organism evidence="2 3">
    <name type="scientific">Actinacidiphila glaucinigra</name>
    <dbReference type="NCBI Taxonomy" id="235986"/>
    <lineage>
        <taxon>Bacteria</taxon>
        <taxon>Bacillati</taxon>
        <taxon>Actinomycetota</taxon>
        <taxon>Actinomycetes</taxon>
        <taxon>Kitasatosporales</taxon>
        <taxon>Streptomycetaceae</taxon>
        <taxon>Actinacidiphila</taxon>
    </lineage>
</organism>
<dbReference type="AlphaFoldDB" id="A0A239K0L2"/>
<gene>
    <name evidence="2" type="ORF">SAMN05216252_114116</name>
</gene>
<keyword evidence="3" id="KW-1185">Reference proteome</keyword>
<feature type="compositionally biased region" description="Polar residues" evidence="1">
    <location>
        <begin position="45"/>
        <end position="54"/>
    </location>
</feature>
<dbReference type="EMBL" id="FZOF01000014">
    <property type="protein sequence ID" value="SNT11213.1"/>
    <property type="molecule type" value="Genomic_DNA"/>
</dbReference>